<accession>A0A2X0R7B0</accession>
<dbReference type="PIRSF" id="PIRSF004982">
    <property type="entry name" value="SlP"/>
    <property type="match status" value="1"/>
</dbReference>
<dbReference type="AlphaFoldDB" id="A0A2X0R7B0"/>
<dbReference type="EMBL" id="LS423452">
    <property type="protein sequence ID" value="SPS05882.1"/>
    <property type="molecule type" value="Genomic_DNA"/>
</dbReference>
<gene>
    <name evidence="1" type="ORF">NITFAB_1472</name>
</gene>
<dbReference type="Pfam" id="PF03843">
    <property type="entry name" value="Slp"/>
    <property type="match status" value="1"/>
</dbReference>
<dbReference type="PANTHER" id="PTHR37530:SF1">
    <property type="entry name" value="OUTER MEMBRANE PROTEIN SLP"/>
    <property type="match status" value="1"/>
</dbReference>
<organism evidence="1">
    <name type="scientific">Candidatus Nitrotoga fabula</name>
    <dbReference type="NCBI Taxonomy" id="2182327"/>
    <lineage>
        <taxon>Bacteria</taxon>
        <taxon>Pseudomonadati</taxon>
        <taxon>Pseudomonadota</taxon>
        <taxon>Betaproteobacteria</taxon>
        <taxon>Nitrosomonadales</taxon>
        <taxon>Gallionellaceae</taxon>
        <taxon>Candidatus Nitrotoga</taxon>
    </lineage>
</organism>
<dbReference type="GO" id="GO:0019867">
    <property type="term" value="C:outer membrane"/>
    <property type="evidence" value="ECO:0007669"/>
    <property type="project" value="InterPro"/>
</dbReference>
<proteinExistence type="predicted"/>
<reference evidence="1" key="1">
    <citation type="submission" date="2018-05" db="EMBL/GenBank/DDBJ databases">
        <authorList>
            <person name="Lanie J.A."/>
            <person name="Ng W.-L."/>
            <person name="Kazmierczak K.M."/>
            <person name="Andrzejewski T.M."/>
            <person name="Davidsen T.M."/>
            <person name="Wayne K.J."/>
            <person name="Tettelin H."/>
            <person name="Glass J.I."/>
            <person name="Rusch D."/>
            <person name="Podicherti R."/>
            <person name="Tsui H.-C.T."/>
            <person name="Winkler M.E."/>
        </authorList>
    </citation>
    <scope>NUCLEOTIDE SEQUENCE</scope>
    <source>
        <strain evidence="1">KNB</strain>
    </source>
</reference>
<protein>
    <submittedName>
        <fullName evidence="1">Starvation-inducible outer membrane lipoprotein</fullName>
    </submittedName>
</protein>
<dbReference type="PROSITE" id="PS51257">
    <property type="entry name" value="PROKAR_LIPOPROTEIN"/>
    <property type="match status" value="1"/>
</dbReference>
<dbReference type="NCBIfam" id="TIGR00752">
    <property type="entry name" value="slp"/>
    <property type="match status" value="1"/>
</dbReference>
<dbReference type="PANTHER" id="PTHR37530">
    <property type="entry name" value="OUTER MEMBRANE PROTEIN SLP"/>
    <property type="match status" value="1"/>
</dbReference>
<keyword evidence="1" id="KW-0449">Lipoprotein</keyword>
<name>A0A2X0R7B0_9PROT</name>
<evidence type="ECO:0000313" key="1">
    <source>
        <dbReference type="EMBL" id="SPS05882.1"/>
    </source>
</evidence>
<dbReference type="InterPro" id="IPR004658">
    <property type="entry name" value="OMP_Slp"/>
</dbReference>
<sequence length="182" mass="20960">MNFRTFVLIMLPIAVTGCSTIPNQLSVGTFAEVTPLAAQNQNLEGQRVRWGGTIVNTEPGKDETCFEVVSYPLGSSARPLETDTTSGRFLACAPLFYDPVVYAKGREITVIGTIQGISTRKLGEYEYRYPQIKAETVYLWAQLSPYYYGPPYPYFNGYYGPYWYNPWNTWNGRYGWRWPYWY</sequence>